<evidence type="ECO:0000256" key="4">
    <source>
        <dbReference type="ARBA" id="ARBA00023239"/>
    </source>
</evidence>
<keyword evidence="3" id="KW-0862">Zinc</keyword>
<dbReference type="PROSITE" id="PS51257">
    <property type="entry name" value="PROKAR_LIPOPROTEIN"/>
    <property type="match status" value="1"/>
</dbReference>
<sequence>MSKPSNDSPAISSLAGGCHCGAITYQFPLPPAIDVEGTDVSERYKRDLIPPSKQKFPTRGGRPNQNKWRGNHCHCDSCRRTVGGLMIDWVTMPISEVVISRNGPVGKYKSSNPVTREFCMNCGTSLFFFGDSRPDMIDITVASLTTPNLFDFLEYTDHLWIEDASNLVLDEQGKGGGLAGILNDGLPKFMRGRDGEKF</sequence>
<dbReference type="Proteomes" id="UP000054097">
    <property type="component" value="Unassembled WGS sequence"/>
</dbReference>
<protein>
    <recommendedName>
        <fullName evidence="5">CENP-V/GFA domain-containing protein</fullName>
    </recommendedName>
</protein>
<dbReference type="AlphaFoldDB" id="A0A0C3B9P6"/>
<accession>A0A0C3B9P6</accession>
<dbReference type="OrthoDB" id="5422068at2759"/>
<proteinExistence type="inferred from homology"/>
<feature type="domain" description="CENP-V/GFA" evidence="5">
    <location>
        <begin position="14"/>
        <end position="156"/>
    </location>
</feature>
<evidence type="ECO:0000256" key="3">
    <source>
        <dbReference type="ARBA" id="ARBA00022833"/>
    </source>
</evidence>
<dbReference type="STRING" id="933852.A0A0C3B9P6"/>
<keyword evidence="2" id="KW-0479">Metal-binding</keyword>
<evidence type="ECO:0000256" key="1">
    <source>
        <dbReference type="ARBA" id="ARBA00005495"/>
    </source>
</evidence>
<dbReference type="PANTHER" id="PTHR33337:SF40">
    <property type="entry name" value="CENP-V_GFA DOMAIN-CONTAINING PROTEIN-RELATED"/>
    <property type="match status" value="1"/>
</dbReference>
<dbReference type="PANTHER" id="PTHR33337">
    <property type="entry name" value="GFA DOMAIN-CONTAINING PROTEIN"/>
    <property type="match status" value="1"/>
</dbReference>
<reference evidence="7" key="2">
    <citation type="submission" date="2015-01" db="EMBL/GenBank/DDBJ databases">
        <title>Evolutionary Origins and Diversification of the Mycorrhizal Mutualists.</title>
        <authorList>
            <consortium name="DOE Joint Genome Institute"/>
            <consortium name="Mycorrhizal Genomics Consortium"/>
            <person name="Kohler A."/>
            <person name="Kuo A."/>
            <person name="Nagy L.G."/>
            <person name="Floudas D."/>
            <person name="Copeland A."/>
            <person name="Barry K.W."/>
            <person name="Cichocki N."/>
            <person name="Veneault-Fourrey C."/>
            <person name="LaButti K."/>
            <person name="Lindquist E.A."/>
            <person name="Lipzen A."/>
            <person name="Lundell T."/>
            <person name="Morin E."/>
            <person name="Murat C."/>
            <person name="Riley R."/>
            <person name="Ohm R."/>
            <person name="Sun H."/>
            <person name="Tunlid A."/>
            <person name="Henrissat B."/>
            <person name="Grigoriev I.V."/>
            <person name="Hibbett D.S."/>
            <person name="Martin F."/>
        </authorList>
    </citation>
    <scope>NUCLEOTIDE SEQUENCE [LARGE SCALE GENOMIC DNA]</scope>
    <source>
        <strain evidence="7">MAFF 305830</strain>
    </source>
</reference>
<evidence type="ECO:0000313" key="7">
    <source>
        <dbReference type="Proteomes" id="UP000054097"/>
    </source>
</evidence>
<dbReference type="Pfam" id="PF04828">
    <property type="entry name" value="GFA"/>
    <property type="match status" value="1"/>
</dbReference>
<dbReference type="GO" id="GO:0016846">
    <property type="term" value="F:carbon-sulfur lyase activity"/>
    <property type="evidence" value="ECO:0007669"/>
    <property type="project" value="InterPro"/>
</dbReference>
<reference evidence="6 7" key="1">
    <citation type="submission" date="2014-04" db="EMBL/GenBank/DDBJ databases">
        <authorList>
            <consortium name="DOE Joint Genome Institute"/>
            <person name="Kuo A."/>
            <person name="Zuccaro A."/>
            <person name="Kohler A."/>
            <person name="Nagy L.G."/>
            <person name="Floudas D."/>
            <person name="Copeland A."/>
            <person name="Barry K.W."/>
            <person name="Cichocki N."/>
            <person name="Veneault-Fourrey C."/>
            <person name="LaButti K."/>
            <person name="Lindquist E.A."/>
            <person name="Lipzen A."/>
            <person name="Lundell T."/>
            <person name="Morin E."/>
            <person name="Murat C."/>
            <person name="Sun H."/>
            <person name="Tunlid A."/>
            <person name="Henrissat B."/>
            <person name="Grigoriev I.V."/>
            <person name="Hibbett D.S."/>
            <person name="Martin F."/>
            <person name="Nordberg H.P."/>
            <person name="Cantor M.N."/>
            <person name="Hua S.X."/>
        </authorList>
    </citation>
    <scope>NUCLEOTIDE SEQUENCE [LARGE SCALE GENOMIC DNA]</scope>
    <source>
        <strain evidence="6 7">MAFF 305830</strain>
    </source>
</reference>
<keyword evidence="4" id="KW-0456">Lyase</keyword>
<dbReference type="GO" id="GO:0046872">
    <property type="term" value="F:metal ion binding"/>
    <property type="evidence" value="ECO:0007669"/>
    <property type="project" value="UniProtKB-KW"/>
</dbReference>
<evidence type="ECO:0000256" key="2">
    <source>
        <dbReference type="ARBA" id="ARBA00022723"/>
    </source>
</evidence>
<dbReference type="HOGENOM" id="CLU_1355394_0_0_1"/>
<organism evidence="6 7">
    <name type="scientific">Serendipita vermifera MAFF 305830</name>
    <dbReference type="NCBI Taxonomy" id="933852"/>
    <lineage>
        <taxon>Eukaryota</taxon>
        <taxon>Fungi</taxon>
        <taxon>Dikarya</taxon>
        <taxon>Basidiomycota</taxon>
        <taxon>Agaricomycotina</taxon>
        <taxon>Agaricomycetes</taxon>
        <taxon>Sebacinales</taxon>
        <taxon>Serendipitaceae</taxon>
        <taxon>Serendipita</taxon>
    </lineage>
</organism>
<dbReference type="Gene3D" id="2.170.150.70">
    <property type="match status" value="1"/>
</dbReference>
<dbReference type="InterPro" id="IPR006913">
    <property type="entry name" value="CENP-V/GFA"/>
</dbReference>
<dbReference type="InterPro" id="IPR011057">
    <property type="entry name" value="Mss4-like_sf"/>
</dbReference>
<evidence type="ECO:0000259" key="5">
    <source>
        <dbReference type="PROSITE" id="PS51891"/>
    </source>
</evidence>
<comment type="similarity">
    <text evidence="1">Belongs to the Gfa family.</text>
</comment>
<evidence type="ECO:0000313" key="6">
    <source>
        <dbReference type="EMBL" id="KIM28839.1"/>
    </source>
</evidence>
<name>A0A0C3B9P6_SERVB</name>
<dbReference type="SUPFAM" id="SSF51316">
    <property type="entry name" value="Mss4-like"/>
    <property type="match status" value="1"/>
</dbReference>
<keyword evidence="7" id="KW-1185">Reference proteome</keyword>
<gene>
    <name evidence="6" type="ORF">M408DRAFT_134073</name>
</gene>
<dbReference type="EMBL" id="KN824291">
    <property type="protein sequence ID" value="KIM28839.1"/>
    <property type="molecule type" value="Genomic_DNA"/>
</dbReference>
<dbReference type="PROSITE" id="PS51891">
    <property type="entry name" value="CENP_V_GFA"/>
    <property type="match status" value="1"/>
</dbReference>